<keyword evidence="2" id="KW-1185">Reference proteome</keyword>
<protein>
    <submittedName>
        <fullName evidence="1">Uncharacterized protein</fullName>
    </submittedName>
</protein>
<accession>A0ACC2IPD4</accession>
<dbReference type="EMBL" id="JAPHNI010000071">
    <property type="protein sequence ID" value="KAJ8116996.1"/>
    <property type="molecule type" value="Genomic_DNA"/>
</dbReference>
<name>A0ACC2IPD4_9PLEO</name>
<sequence>MGEEQKQMKRLVAIGDEPVVLKEPLSKPSILSPATAMTTTMKDTKDAATKWNTHNLGLRLGSDALAAGAAGALVAPIITMIDKGIIENASGRNTLGDSLKASARELLLKPHRFLGSRPFVLIFVRSHNLACIARNAS</sequence>
<evidence type="ECO:0000313" key="2">
    <source>
        <dbReference type="Proteomes" id="UP001153331"/>
    </source>
</evidence>
<organism evidence="1 2">
    <name type="scientific">Boeremia exigua</name>
    <dbReference type="NCBI Taxonomy" id="749465"/>
    <lineage>
        <taxon>Eukaryota</taxon>
        <taxon>Fungi</taxon>
        <taxon>Dikarya</taxon>
        <taxon>Ascomycota</taxon>
        <taxon>Pezizomycotina</taxon>
        <taxon>Dothideomycetes</taxon>
        <taxon>Pleosporomycetidae</taxon>
        <taxon>Pleosporales</taxon>
        <taxon>Pleosporineae</taxon>
        <taxon>Didymellaceae</taxon>
        <taxon>Boeremia</taxon>
    </lineage>
</organism>
<comment type="caution">
    <text evidence="1">The sequence shown here is derived from an EMBL/GenBank/DDBJ whole genome shotgun (WGS) entry which is preliminary data.</text>
</comment>
<proteinExistence type="predicted"/>
<evidence type="ECO:0000313" key="1">
    <source>
        <dbReference type="EMBL" id="KAJ8116996.1"/>
    </source>
</evidence>
<gene>
    <name evidence="1" type="ORF">OPT61_g1723</name>
</gene>
<reference evidence="1" key="1">
    <citation type="submission" date="2022-11" db="EMBL/GenBank/DDBJ databases">
        <title>Genome Sequence of Boeremia exigua.</title>
        <authorList>
            <person name="Buettner E."/>
        </authorList>
    </citation>
    <scope>NUCLEOTIDE SEQUENCE</scope>
    <source>
        <strain evidence="1">CU02</strain>
    </source>
</reference>
<dbReference type="Proteomes" id="UP001153331">
    <property type="component" value="Unassembled WGS sequence"/>
</dbReference>